<organism evidence="3 4">
    <name type="scientific">Pristionchus pacificus</name>
    <name type="common">Parasitic nematode worm</name>
    <dbReference type="NCBI Taxonomy" id="54126"/>
    <lineage>
        <taxon>Eukaryota</taxon>
        <taxon>Metazoa</taxon>
        <taxon>Ecdysozoa</taxon>
        <taxon>Nematoda</taxon>
        <taxon>Chromadorea</taxon>
        <taxon>Rhabditida</taxon>
        <taxon>Rhabditina</taxon>
        <taxon>Diplogasteromorpha</taxon>
        <taxon>Diplogasteroidea</taxon>
        <taxon>Neodiplogasteridae</taxon>
        <taxon>Pristionchus</taxon>
    </lineage>
</organism>
<accession>A0A2A6BH42</accession>
<feature type="compositionally biased region" description="Acidic residues" evidence="1">
    <location>
        <begin position="67"/>
        <end position="79"/>
    </location>
</feature>
<feature type="signal peptide" evidence="2">
    <location>
        <begin position="1"/>
        <end position="16"/>
    </location>
</feature>
<sequence length="535" mass="59906">MKLLLILLLAVHSLRASLDVNVSIEGPASAIDEVEPSTPVAEDEDTVKEGETVGNTASNINDPTFPDVEELMEDAEDLQEPEHSSPSEASSIDDEDKTTPNTSQKDDADLPTEADEEEIAKDLASAAEAETEQPDPELLQELQELQNPVEAVPTATGASATMEGVTVRFELQETWAVRKARSEYTFPPKFLLLGGRNRGYTVIIENESDKEVCSMTFMPNAKMIDLFHLSIGDDGTLSTKGLALTSEGVERKFGYISSCRSLPTIIAVSYCYRYIQMLSGDATVTAKHLAISTEKNWTAYERIVHLAIDRFTTQCDTMLSTQKQLLDVSIEEGIDGYYTAVTIADYFQLMLLGLKQNLFNAKKSTNTKMLDIYRSIYNDDIGTVKETGLYPNSREDFSNRADSLEAELMETAQEHMTICMKETLEYRVKEKIELLKKSAQESRKLSEYCGRVVKKCSEFGPDKLPENVKLSLDQNFEEIQFGPKEYENNLKVSAEVFRSFLDGRCQVIERSLETYLESCQELLDLYVRSSIHGKC</sequence>
<gene>
    <name evidence="3" type="primary">WBGene00281272</name>
</gene>
<evidence type="ECO:0000256" key="2">
    <source>
        <dbReference type="SAM" id="SignalP"/>
    </source>
</evidence>
<dbReference type="AlphaFoldDB" id="A0A2A6BH42"/>
<reference evidence="3" key="2">
    <citation type="submission" date="2022-06" db="UniProtKB">
        <authorList>
            <consortium name="EnsemblMetazoa"/>
        </authorList>
    </citation>
    <scope>IDENTIFICATION</scope>
    <source>
        <strain evidence="3">PS312</strain>
    </source>
</reference>
<feature type="chain" id="PRO_5043747235" evidence="2">
    <location>
        <begin position="17"/>
        <end position="535"/>
    </location>
</feature>
<feature type="compositionally biased region" description="Polar residues" evidence="1">
    <location>
        <begin position="53"/>
        <end position="62"/>
    </location>
</feature>
<dbReference type="EnsemblMetazoa" id="PPA42903.1">
    <property type="protein sequence ID" value="PPA42903.1"/>
    <property type="gene ID" value="WBGene00281272"/>
</dbReference>
<protein>
    <submittedName>
        <fullName evidence="3">Uncharacterized protein</fullName>
    </submittedName>
</protein>
<keyword evidence="2" id="KW-0732">Signal</keyword>
<evidence type="ECO:0000313" key="4">
    <source>
        <dbReference type="Proteomes" id="UP000005239"/>
    </source>
</evidence>
<reference evidence="4" key="1">
    <citation type="journal article" date="2008" name="Nat. Genet.">
        <title>The Pristionchus pacificus genome provides a unique perspective on nematode lifestyle and parasitism.</title>
        <authorList>
            <person name="Dieterich C."/>
            <person name="Clifton S.W."/>
            <person name="Schuster L.N."/>
            <person name="Chinwalla A."/>
            <person name="Delehaunty K."/>
            <person name="Dinkelacker I."/>
            <person name="Fulton L."/>
            <person name="Fulton R."/>
            <person name="Godfrey J."/>
            <person name="Minx P."/>
            <person name="Mitreva M."/>
            <person name="Roeseler W."/>
            <person name="Tian H."/>
            <person name="Witte H."/>
            <person name="Yang S.P."/>
            <person name="Wilson R.K."/>
            <person name="Sommer R.J."/>
        </authorList>
    </citation>
    <scope>NUCLEOTIDE SEQUENCE [LARGE SCALE GENOMIC DNA]</scope>
    <source>
        <strain evidence="4">PS312</strain>
    </source>
</reference>
<accession>A0A8R1Z7I2</accession>
<proteinExistence type="predicted"/>
<evidence type="ECO:0000256" key="1">
    <source>
        <dbReference type="SAM" id="MobiDB-lite"/>
    </source>
</evidence>
<name>A0A2A6BH42_PRIPA</name>
<evidence type="ECO:0000313" key="3">
    <source>
        <dbReference type="EnsemblMetazoa" id="PPA42903.1"/>
    </source>
</evidence>
<keyword evidence="4" id="KW-1185">Reference proteome</keyword>
<dbReference type="Proteomes" id="UP000005239">
    <property type="component" value="Unassembled WGS sequence"/>
</dbReference>
<feature type="region of interest" description="Disordered" evidence="1">
    <location>
        <begin position="33"/>
        <end position="115"/>
    </location>
</feature>